<proteinExistence type="predicted"/>
<feature type="transmembrane region" description="Helical" evidence="1">
    <location>
        <begin position="67"/>
        <end position="87"/>
    </location>
</feature>
<keyword evidence="1" id="KW-0812">Transmembrane</keyword>
<keyword evidence="3" id="KW-1185">Reference proteome</keyword>
<evidence type="ECO:0000313" key="2">
    <source>
        <dbReference type="EMBL" id="GGA95901.1"/>
    </source>
</evidence>
<feature type="transmembrane region" description="Helical" evidence="1">
    <location>
        <begin position="12"/>
        <end position="31"/>
    </location>
</feature>
<reference evidence="2" key="2">
    <citation type="submission" date="2020-09" db="EMBL/GenBank/DDBJ databases">
        <authorList>
            <person name="Sun Q."/>
            <person name="Zhou Y."/>
        </authorList>
    </citation>
    <scope>NUCLEOTIDE SEQUENCE</scope>
    <source>
        <strain evidence="2">CGMCC 1.15448</strain>
    </source>
</reference>
<evidence type="ECO:0000313" key="3">
    <source>
        <dbReference type="Proteomes" id="UP000607559"/>
    </source>
</evidence>
<comment type="caution">
    <text evidence="2">The sequence shown here is derived from an EMBL/GenBank/DDBJ whole genome shotgun (WGS) entry which is preliminary data.</text>
</comment>
<keyword evidence="1" id="KW-0472">Membrane</keyword>
<feature type="transmembrane region" description="Helical" evidence="1">
    <location>
        <begin position="171"/>
        <end position="190"/>
    </location>
</feature>
<dbReference type="EMBL" id="BMJC01000002">
    <property type="protein sequence ID" value="GGA95901.1"/>
    <property type="molecule type" value="Genomic_DNA"/>
</dbReference>
<feature type="transmembrane region" description="Helical" evidence="1">
    <location>
        <begin position="121"/>
        <end position="137"/>
    </location>
</feature>
<reference evidence="2" key="1">
    <citation type="journal article" date="2014" name="Int. J. Syst. Evol. Microbiol.">
        <title>Complete genome sequence of Corynebacterium casei LMG S-19264T (=DSM 44701T), isolated from a smear-ripened cheese.</title>
        <authorList>
            <consortium name="US DOE Joint Genome Institute (JGI-PGF)"/>
            <person name="Walter F."/>
            <person name="Albersmeier A."/>
            <person name="Kalinowski J."/>
            <person name="Ruckert C."/>
        </authorList>
    </citation>
    <scope>NUCLEOTIDE SEQUENCE</scope>
    <source>
        <strain evidence="2">CGMCC 1.15448</strain>
    </source>
</reference>
<gene>
    <name evidence="2" type="ORF">GCM10011511_18970</name>
</gene>
<accession>A0A8J2XT42</accession>
<organism evidence="2 3">
    <name type="scientific">Puia dinghuensis</name>
    <dbReference type="NCBI Taxonomy" id="1792502"/>
    <lineage>
        <taxon>Bacteria</taxon>
        <taxon>Pseudomonadati</taxon>
        <taxon>Bacteroidota</taxon>
        <taxon>Chitinophagia</taxon>
        <taxon>Chitinophagales</taxon>
        <taxon>Chitinophagaceae</taxon>
        <taxon>Puia</taxon>
    </lineage>
</organism>
<feature type="transmembrane region" description="Helical" evidence="1">
    <location>
        <begin position="149"/>
        <end position="165"/>
    </location>
</feature>
<feature type="transmembrane region" description="Helical" evidence="1">
    <location>
        <begin position="99"/>
        <end position="115"/>
    </location>
</feature>
<sequence>MLNFGLMQAIEKVLGLLAGIVIGSAQVIYIINTVTRKVRPHVLSWTGWAFLMGTSLVSQIVGKGWQWSMTGILCSTVGCLTIGMTALVSRNYSLERKDWQYVVWSALCVSIYLLSKNPWATTVFAIAADAILGVPTVMKAWRDPVSEKSLAWVLGVISSVLALVICVGHDWIYVLFPAYLVLFNGVMMYLTRVKRVAAI</sequence>
<evidence type="ECO:0000256" key="1">
    <source>
        <dbReference type="SAM" id="Phobius"/>
    </source>
</evidence>
<name>A0A8J2XT42_9BACT</name>
<protein>
    <submittedName>
        <fullName evidence="2">Uncharacterized protein</fullName>
    </submittedName>
</protein>
<dbReference type="AlphaFoldDB" id="A0A8J2XT42"/>
<feature type="transmembrane region" description="Helical" evidence="1">
    <location>
        <begin position="43"/>
        <end position="61"/>
    </location>
</feature>
<dbReference type="Proteomes" id="UP000607559">
    <property type="component" value="Unassembled WGS sequence"/>
</dbReference>
<keyword evidence="1" id="KW-1133">Transmembrane helix</keyword>